<sequence>MKISSPLTILGIHFFLLSFLAFGGANSAIPEMHRLMVYEYRWMSEEQFADLFAISRATPGPNVLISTLLGWYVAHFWGALVTTLAICLPSSVIAYCVGHLWKRFNYNPWLQIIKEGLFPIVLGFVAAAVLILIQISDHSWVAFLITGTTAVLSYKTQMHPLWLLGGAMILGVLGWV</sequence>
<dbReference type="PANTHER" id="PTHR43663">
    <property type="entry name" value="CHROMATE TRANSPORT PROTEIN-RELATED"/>
    <property type="match status" value="1"/>
</dbReference>
<dbReference type="GO" id="GO:0015109">
    <property type="term" value="F:chromate transmembrane transporter activity"/>
    <property type="evidence" value="ECO:0007669"/>
    <property type="project" value="InterPro"/>
</dbReference>
<evidence type="ECO:0000256" key="1">
    <source>
        <dbReference type="ARBA" id="ARBA00004651"/>
    </source>
</evidence>
<dbReference type="STRING" id="1629334.Cva_00378"/>
<keyword evidence="5 7" id="KW-1133">Transmembrane helix</keyword>
<comment type="similarity">
    <text evidence="2">Belongs to the chromate ion transporter (CHR) (TC 2.A.51) family.</text>
</comment>
<keyword evidence="4 7" id="KW-0812">Transmembrane</keyword>
<dbReference type="AlphaFoldDB" id="A0A0K8MCX6"/>
<feature type="transmembrane region" description="Helical" evidence="7">
    <location>
        <begin position="156"/>
        <end position="175"/>
    </location>
</feature>
<feature type="transmembrane region" description="Helical" evidence="7">
    <location>
        <begin position="76"/>
        <end position="97"/>
    </location>
</feature>
<dbReference type="InterPro" id="IPR003370">
    <property type="entry name" value="Chromate_transpt"/>
</dbReference>
<evidence type="ECO:0000313" key="9">
    <source>
        <dbReference type="Proteomes" id="UP000036771"/>
    </source>
</evidence>
<evidence type="ECO:0000256" key="6">
    <source>
        <dbReference type="ARBA" id="ARBA00023136"/>
    </source>
</evidence>
<protein>
    <submittedName>
        <fullName evidence="8">Putative chromate transport protein</fullName>
    </submittedName>
</protein>
<dbReference type="Proteomes" id="UP000036771">
    <property type="component" value="Unassembled WGS sequence"/>
</dbReference>
<reference evidence="8 9" key="1">
    <citation type="submission" date="2015-03" db="EMBL/GenBank/DDBJ databases">
        <title>Caedibacter varicaedens, whole genome shotgun sequence.</title>
        <authorList>
            <person name="Suzuki H."/>
            <person name="Dapper A.L."/>
            <person name="Gibson A.K."/>
            <person name="Jackson C."/>
            <person name="Lee H."/>
            <person name="Pejaver V.R."/>
            <person name="Doak T."/>
            <person name="Lynch M."/>
        </authorList>
    </citation>
    <scope>NUCLEOTIDE SEQUENCE [LARGE SCALE GENOMIC DNA]</scope>
</reference>
<comment type="subcellular location">
    <subcellularLocation>
        <location evidence="1">Cell membrane</location>
        <topology evidence="1">Multi-pass membrane protein</topology>
    </subcellularLocation>
</comment>
<proteinExistence type="inferred from homology"/>
<dbReference type="OrthoDB" id="556585at2"/>
<gene>
    <name evidence="8" type="primary">srpC</name>
    <name evidence="8" type="ORF">Cva_00378</name>
</gene>
<evidence type="ECO:0000313" key="8">
    <source>
        <dbReference type="EMBL" id="GAO97739.1"/>
    </source>
</evidence>
<dbReference type="InterPro" id="IPR052518">
    <property type="entry name" value="CHR_Transporter"/>
</dbReference>
<keyword evidence="3" id="KW-1003">Cell membrane</keyword>
<keyword evidence="9" id="KW-1185">Reference proteome</keyword>
<dbReference type="EMBL" id="BBVC01000016">
    <property type="protein sequence ID" value="GAO97739.1"/>
    <property type="molecule type" value="Genomic_DNA"/>
</dbReference>
<evidence type="ECO:0000256" key="2">
    <source>
        <dbReference type="ARBA" id="ARBA00005262"/>
    </source>
</evidence>
<evidence type="ECO:0000256" key="7">
    <source>
        <dbReference type="SAM" id="Phobius"/>
    </source>
</evidence>
<evidence type="ECO:0000256" key="4">
    <source>
        <dbReference type="ARBA" id="ARBA00022692"/>
    </source>
</evidence>
<comment type="caution">
    <text evidence="8">The sequence shown here is derived from an EMBL/GenBank/DDBJ whole genome shotgun (WGS) entry which is preliminary data.</text>
</comment>
<organism evidence="8 9">
    <name type="scientific">Caedimonas varicaedens</name>
    <dbReference type="NCBI Taxonomy" id="1629334"/>
    <lineage>
        <taxon>Bacteria</taxon>
        <taxon>Pseudomonadati</taxon>
        <taxon>Pseudomonadota</taxon>
        <taxon>Alphaproteobacteria</taxon>
        <taxon>Holosporales</taxon>
        <taxon>Caedimonadaceae</taxon>
        <taxon>Caedimonas</taxon>
    </lineage>
</organism>
<feature type="transmembrane region" description="Helical" evidence="7">
    <location>
        <begin position="117"/>
        <end position="136"/>
    </location>
</feature>
<evidence type="ECO:0000256" key="3">
    <source>
        <dbReference type="ARBA" id="ARBA00022475"/>
    </source>
</evidence>
<name>A0A0K8MCX6_9PROT</name>
<dbReference type="PANTHER" id="PTHR43663:SF1">
    <property type="entry name" value="CHROMATE TRANSPORTER"/>
    <property type="match status" value="1"/>
</dbReference>
<dbReference type="GO" id="GO:0005886">
    <property type="term" value="C:plasma membrane"/>
    <property type="evidence" value="ECO:0007669"/>
    <property type="project" value="UniProtKB-SubCell"/>
</dbReference>
<evidence type="ECO:0000256" key="5">
    <source>
        <dbReference type="ARBA" id="ARBA00022989"/>
    </source>
</evidence>
<dbReference type="Pfam" id="PF02417">
    <property type="entry name" value="Chromate_transp"/>
    <property type="match status" value="1"/>
</dbReference>
<accession>A0A0K8MCX6</accession>
<keyword evidence="6 7" id="KW-0472">Membrane</keyword>